<sequence>MRHFSALLFCAFFYVSLLSVAVPRKTFKDHHGLLKQNKPDCVENSNDLNCVCGPCKDVVAFIRGLILEHKTQDKDLLEKACLRFYGNDPTRRQFCEKVVEDHLPMILDYVRQKIDPVDVCKLFC</sequence>
<dbReference type="SMART" id="SM00741">
    <property type="entry name" value="SapB"/>
    <property type="match status" value="1"/>
</dbReference>
<keyword evidence="2" id="KW-0732">Signal</keyword>
<comment type="caution">
    <text evidence="4">The sequence shown here is derived from an EMBL/GenBank/DDBJ whole genome shotgun (WGS) entry which is preliminary data.</text>
</comment>
<gene>
    <name evidence="4" type="ORF">L596_015169</name>
</gene>
<feature type="chain" id="PRO_5020516085" description="Saposin B-type domain-containing protein" evidence="2">
    <location>
        <begin position="22"/>
        <end position="124"/>
    </location>
</feature>
<dbReference type="EMBL" id="AZBU02000004">
    <property type="protein sequence ID" value="TKR81268.1"/>
    <property type="molecule type" value="Genomic_DNA"/>
</dbReference>
<feature type="domain" description="Saposin B-type" evidence="3">
    <location>
        <begin position="48"/>
        <end position="124"/>
    </location>
</feature>
<dbReference type="OrthoDB" id="5853906at2759"/>
<dbReference type="InterPro" id="IPR008139">
    <property type="entry name" value="SaposinB_dom"/>
</dbReference>
<dbReference type="SUPFAM" id="SSF47862">
    <property type="entry name" value="Saposin"/>
    <property type="match status" value="1"/>
</dbReference>
<protein>
    <recommendedName>
        <fullName evidence="3">Saposin B-type domain-containing protein</fullName>
    </recommendedName>
</protein>
<dbReference type="PROSITE" id="PS50015">
    <property type="entry name" value="SAP_B"/>
    <property type="match status" value="1"/>
</dbReference>
<reference evidence="4" key="1">
    <citation type="submission" date="2013-11" db="EMBL/GenBank/DDBJ databases">
        <authorList>
            <person name="Sternberg P."/>
            <person name="Dillman A."/>
            <person name="Macchietto M."/>
        </authorList>
    </citation>
    <scope>NUCLEOTIDE SEQUENCE</scope>
    <source>
        <strain evidence="4">ALL</strain>
    </source>
</reference>
<feature type="signal peptide" evidence="2">
    <location>
        <begin position="1"/>
        <end position="21"/>
    </location>
</feature>
<reference evidence="4" key="3">
    <citation type="journal article" date="2019" name="G3 (Bethesda)">
        <title>Hybrid Assembly of the Genome of the Entomopathogenic Nematode Steinernema carpocapsae Identifies the X-Chromosome.</title>
        <authorList>
            <person name="Serra L."/>
            <person name="Macchietto M."/>
            <person name="Macias-Munoz A."/>
            <person name="McGill C.J."/>
            <person name="Rodriguez I.M."/>
            <person name="Rodriguez B."/>
            <person name="Murad R."/>
            <person name="Mortazavi A."/>
        </authorList>
    </citation>
    <scope>NUCLEOTIDE SEQUENCE</scope>
    <source>
        <strain evidence="4">ALL</strain>
    </source>
</reference>
<accession>A0A4U5NEE0</accession>
<evidence type="ECO:0000256" key="2">
    <source>
        <dbReference type="SAM" id="SignalP"/>
    </source>
</evidence>
<evidence type="ECO:0000313" key="4">
    <source>
        <dbReference type="EMBL" id="TKR81268.1"/>
    </source>
</evidence>
<dbReference type="Pfam" id="PF03489">
    <property type="entry name" value="SapB_2"/>
    <property type="match status" value="1"/>
</dbReference>
<name>A0A4U5NEE0_STECR</name>
<evidence type="ECO:0000256" key="1">
    <source>
        <dbReference type="ARBA" id="ARBA00023157"/>
    </source>
</evidence>
<keyword evidence="1" id="KW-1015">Disulfide bond</keyword>
<evidence type="ECO:0000259" key="3">
    <source>
        <dbReference type="PROSITE" id="PS50015"/>
    </source>
</evidence>
<dbReference type="AlphaFoldDB" id="A0A4U5NEE0"/>
<proteinExistence type="predicted"/>
<dbReference type="InterPro" id="IPR011001">
    <property type="entry name" value="Saposin-like"/>
</dbReference>
<dbReference type="InterPro" id="IPR008138">
    <property type="entry name" value="SapB_2"/>
</dbReference>
<organism evidence="4">
    <name type="scientific">Steinernema carpocapsae</name>
    <name type="common">Entomopathogenic nematode</name>
    <dbReference type="NCBI Taxonomy" id="34508"/>
    <lineage>
        <taxon>Eukaryota</taxon>
        <taxon>Metazoa</taxon>
        <taxon>Ecdysozoa</taxon>
        <taxon>Nematoda</taxon>
        <taxon>Chromadorea</taxon>
        <taxon>Rhabditida</taxon>
        <taxon>Tylenchina</taxon>
        <taxon>Panagrolaimomorpha</taxon>
        <taxon>Strongyloidoidea</taxon>
        <taxon>Steinernematidae</taxon>
        <taxon>Steinernema</taxon>
    </lineage>
</organism>
<dbReference type="Gene3D" id="1.10.225.10">
    <property type="entry name" value="Saposin-like"/>
    <property type="match status" value="1"/>
</dbReference>
<reference evidence="4" key="2">
    <citation type="journal article" date="2015" name="Genome Biol.">
        <title>Comparative genomics of Steinernema reveals deeply conserved gene regulatory networks.</title>
        <authorList>
            <person name="Dillman A.R."/>
            <person name="Macchietto M."/>
            <person name="Porter C.F."/>
            <person name="Rogers A."/>
            <person name="Williams B."/>
            <person name="Antoshechkin I."/>
            <person name="Lee M.M."/>
            <person name="Goodwin Z."/>
            <person name="Lu X."/>
            <person name="Lewis E.E."/>
            <person name="Goodrich-Blair H."/>
            <person name="Stock S.P."/>
            <person name="Adams B.J."/>
            <person name="Sternberg P.W."/>
            <person name="Mortazavi A."/>
        </authorList>
    </citation>
    <scope>NUCLEOTIDE SEQUENCE [LARGE SCALE GENOMIC DNA]</scope>
    <source>
        <strain evidence="4">ALL</strain>
    </source>
</reference>